<evidence type="ECO:0000313" key="1">
    <source>
        <dbReference type="EMBL" id="CAD7410504.1"/>
    </source>
</evidence>
<name>A0A7R9D9B2_TIMPO</name>
<sequence>MFTLLADSPHGQQHHIAPRHLLVSPHGLEVVVDFRVLRVVAAQTLPLKAEIISNRTARTTSDEVEILRLTQSRGHVRLVPLQIPHDSVPTAVDHIPPGGVVTHHKTTGIQLLLPGVQHFHGVSGEDETHLTDTVDMFVVDVVEMLQSIVVRDLRET</sequence>
<gene>
    <name evidence="1" type="ORF">TPSB3V08_LOCUS7382</name>
</gene>
<accession>A0A7R9D9B2</accession>
<proteinExistence type="predicted"/>
<dbReference type="EMBL" id="OD004800">
    <property type="protein sequence ID" value="CAD7410504.1"/>
    <property type="molecule type" value="Genomic_DNA"/>
</dbReference>
<dbReference type="AlphaFoldDB" id="A0A7R9D9B2"/>
<protein>
    <submittedName>
        <fullName evidence="1">Uncharacterized protein</fullName>
    </submittedName>
</protein>
<reference evidence="1" key="1">
    <citation type="submission" date="2020-11" db="EMBL/GenBank/DDBJ databases">
        <authorList>
            <person name="Tran Van P."/>
        </authorList>
    </citation>
    <scope>NUCLEOTIDE SEQUENCE</scope>
</reference>
<organism evidence="1">
    <name type="scientific">Timema poppense</name>
    <name type="common">Walking stick</name>
    <dbReference type="NCBI Taxonomy" id="170557"/>
    <lineage>
        <taxon>Eukaryota</taxon>
        <taxon>Metazoa</taxon>
        <taxon>Ecdysozoa</taxon>
        <taxon>Arthropoda</taxon>
        <taxon>Hexapoda</taxon>
        <taxon>Insecta</taxon>
        <taxon>Pterygota</taxon>
        <taxon>Neoptera</taxon>
        <taxon>Polyneoptera</taxon>
        <taxon>Phasmatodea</taxon>
        <taxon>Timematodea</taxon>
        <taxon>Timematoidea</taxon>
        <taxon>Timematidae</taxon>
        <taxon>Timema</taxon>
    </lineage>
</organism>